<dbReference type="InterPro" id="IPR015943">
    <property type="entry name" value="WD40/YVTN_repeat-like_dom_sf"/>
</dbReference>
<reference evidence="3" key="1">
    <citation type="submission" date="2022-12" db="EMBL/GenBank/DDBJ databases">
        <title>Draft genome assemblies for two species of Escallonia (Escalloniales).</title>
        <authorList>
            <person name="Chanderbali A."/>
            <person name="Dervinis C."/>
            <person name="Anghel I."/>
            <person name="Soltis D."/>
            <person name="Soltis P."/>
            <person name="Zapata F."/>
        </authorList>
    </citation>
    <scope>NUCLEOTIDE SEQUENCE</scope>
    <source>
        <strain evidence="3">UCBG92.1500</strain>
        <tissue evidence="3">Leaf</tissue>
    </source>
</reference>
<dbReference type="Pfam" id="PF00400">
    <property type="entry name" value="WD40"/>
    <property type="match status" value="2"/>
</dbReference>
<accession>A0AA88QUJ8</accession>
<dbReference type="PANTHER" id="PTHR45296:SF1">
    <property type="entry name" value="TRANSDUCIN_WD40 REPEAT-LIKE SUPERFAMILY PROTEIN"/>
    <property type="match status" value="1"/>
</dbReference>
<dbReference type="PROSITE" id="PS50082">
    <property type="entry name" value="WD_REPEATS_2"/>
    <property type="match status" value="1"/>
</dbReference>
<evidence type="ECO:0000313" key="4">
    <source>
        <dbReference type="Proteomes" id="UP001187471"/>
    </source>
</evidence>
<dbReference type="SUPFAM" id="SSF50978">
    <property type="entry name" value="WD40 repeat-like"/>
    <property type="match status" value="1"/>
</dbReference>
<dbReference type="Proteomes" id="UP001187471">
    <property type="component" value="Unassembled WGS sequence"/>
</dbReference>
<organism evidence="3 4">
    <name type="scientific">Escallonia rubra</name>
    <dbReference type="NCBI Taxonomy" id="112253"/>
    <lineage>
        <taxon>Eukaryota</taxon>
        <taxon>Viridiplantae</taxon>
        <taxon>Streptophyta</taxon>
        <taxon>Embryophyta</taxon>
        <taxon>Tracheophyta</taxon>
        <taxon>Spermatophyta</taxon>
        <taxon>Magnoliopsida</taxon>
        <taxon>eudicotyledons</taxon>
        <taxon>Gunneridae</taxon>
        <taxon>Pentapetalae</taxon>
        <taxon>asterids</taxon>
        <taxon>campanulids</taxon>
        <taxon>Escalloniales</taxon>
        <taxon>Escalloniaceae</taxon>
        <taxon>Escallonia</taxon>
    </lineage>
</organism>
<dbReference type="SMART" id="SM00320">
    <property type="entry name" value="WD40"/>
    <property type="match status" value="3"/>
</dbReference>
<keyword evidence="4" id="KW-1185">Reference proteome</keyword>
<dbReference type="PROSITE" id="PS50294">
    <property type="entry name" value="WD_REPEATS_REGION"/>
    <property type="match status" value="1"/>
</dbReference>
<keyword evidence="1" id="KW-0853">WD repeat</keyword>
<dbReference type="Gene3D" id="2.130.10.10">
    <property type="entry name" value="YVTN repeat-like/Quinoprotein amine dehydrogenase"/>
    <property type="match status" value="2"/>
</dbReference>
<name>A0AA88QUJ8_9ASTE</name>
<dbReference type="AlphaFoldDB" id="A0AA88QUJ8"/>
<evidence type="ECO:0000256" key="1">
    <source>
        <dbReference type="PROSITE-ProRule" id="PRU00221"/>
    </source>
</evidence>
<dbReference type="PANTHER" id="PTHR45296">
    <property type="entry name" value="TRANSDUCIN/WD40 REPEAT-LIKE SUPERFAMILY PROTEIN"/>
    <property type="match status" value="1"/>
</dbReference>
<feature type="region of interest" description="Disordered" evidence="2">
    <location>
        <begin position="262"/>
        <end position="286"/>
    </location>
</feature>
<proteinExistence type="predicted"/>
<sequence length="385" mass="41953">MAEPRRLRGHKATATCCIASVDSPGLVATSGEDGCVCWFDVRCKDVLFVMKVGNEDIIYVSSGNEVKGFDVHLGLVSKASSCKYIGLALIIHVLSTAIMKATSWKPLESYNYNKEEINQIVCNSKSAFVAAADDGGDVKIIDIRQKCLYKTLRAGHKMYSFFLGDNGKVALFAVITGGLDSKLVMWDFSKGRPCKILDFGIPGAETRDNAGQCFNPAFIHAIAVPEVDMWEKLGRICVVARGDGGVDVIDIESELASTGSKSSLITRRGSQSRSKGSVPSPDTEAQEENLRKKLHLDYSFGGHTTAVSCVAFSKFGEKGKYIISGGNDKTVKAWDWSRYFDDGQTSSKSDLLHLNINLSRKVNWLCTTPTDSENLVVCDTSKVVK</sequence>
<dbReference type="InterPro" id="IPR036322">
    <property type="entry name" value="WD40_repeat_dom_sf"/>
</dbReference>
<comment type="caution">
    <text evidence="3">The sequence shown here is derived from an EMBL/GenBank/DDBJ whole genome shotgun (WGS) entry which is preliminary data.</text>
</comment>
<gene>
    <name evidence="3" type="ORF">RJ640_017375</name>
</gene>
<feature type="compositionally biased region" description="Polar residues" evidence="2">
    <location>
        <begin position="262"/>
        <end position="277"/>
    </location>
</feature>
<feature type="repeat" description="WD" evidence="1">
    <location>
        <begin position="300"/>
        <end position="335"/>
    </location>
</feature>
<evidence type="ECO:0000313" key="3">
    <source>
        <dbReference type="EMBL" id="KAK2975162.1"/>
    </source>
</evidence>
<dbReference type="EMBL" id="JAVXUO010002227">
    <property type="protein sequence ID" value="KAK2975162.1"/>
    <property type="molecule type" value="Genomic_DNA"/>
</dbReference>
<protein>
    <submittedName>
        <fullName evidence="3">Uncharacterized protein</fullName>
    </submittedName>
</protein>
<dbReference type="InterPro" id="IPR001680">
    <property type="entry name" value="WD40_rpt"/>
</dbReference>
<evidence type="ECO:0000256" key="2">
    <source>
        <dbReference type="SAM" id="MobiDB-lite"/>
    </source>
</evidence>
<feature type="non-terminal residue" evidence="3">
    <location>
        <position position="1"/>
    </location>
</feature>